<evidence type="ECO:0000313" key="1">
    <source>
        <dbReference type="EMBL" id="RST94809.1"/>
    </source>
</evidence>
<sequence>MIEIGLTTFKEHGKLLNKSFLTLSDYASLFPVVEMNTSFYGIKQSTVSQKWVEETPESFSFSVKAFKVMTKHAKLEEFYQSEEEMDDAFKLFLTPLIQQNRLSTILCQFPSFFICNKQNVEYLRKLRLRFKEFPMAIEFRSGTWYNESVKQDMIEFMKQYHYTLVTVDEPQVAHHSVPFLPKVTTEDYAYLRLHGRNKRYWTEKSGDWRKKRTLYRYSDLELNELAKDIKQIEAEKTVVVFNNNSGGDAGENALTLKNKLAIDYKGLNPTQLNLF</sequence>
<evidence type="ECO:0008006" key="3">
    <source>
        <dbReference type="Google" id="ProtNLM"/>
    </source>
</evidence>
<protein>
    <recommendedName>
        <fullName evidence="3">DUF72 domain-containing protein</fullName>
    </recommendedName>
</protein>
<dbReference type="Proteomes" id="UP000288490">
    <property type="component" value="Unassembled WGS sequence"/>
</dbReference>
<dbReference type="AlphaFoldDB" id="A0A429ZMC3"/>
<dbReference type="PANTHER" id="PTHR30348:SF13">
    <property type="entry name" value="UPF0759 PROTEIN YUNF"/>
    <property type="match status" value="1"/>
</dbReference>
<comment type="caution">
    <text evidence="1">The sequence shown here is derived from an EMBL/GenBank/DDBJ whole genome shotgun (WGS) entry which is preliminary data.</text>
</comment>
<name>A0A429ZMC3_9ENTE</name>
<dbReference type="InterPro" id="IPR036520">
    <property type="entry name" value="UPF0759_sf"/>
</dbReference>
<evidence type="ECO:0000313" key="2">
    <source>
        <dbReference type="Proteomes" id="UP000288490"/>
    </source>
</evidence>
<dbReference type="RefSeq" id="WP_125957025.1">
    <property type="nucleotide sequence ID" value="NZ_JAQEJV010000006.1"/>
</dbReference>
<gene>
    <name evidence="1" type="ORF">CBF36_04580</name>
</gene>
<dbReference type="PANTHER" id="PTHR30348">
    <property type="entry name" value="UNCHARACTERIZED PROTEIN YECE"/>
    <property type="match status" value="1"/>
</dbReference>
<organism evidence="1 2">
    <name type="scientific">Vagococcus bubulae</name>
    <dbReference type="NCBI Taxonomy" id="1977868"/>
    <lineage>
        <taxon>Bacteria</taxon>
        <taxon>Bacillati</taxon>
        <taxon>Bacillota</taxon>
        <taxon>Bacilli</taxon>
        <taxon>Lactobacillales</taxon>
        <taxon>Enterococcaceae</taxon>
        <taxon>Vagococcus</taxon>
    </lineage>
</organism>
<dbReference type="InterPro" id="IPR002763">
    <property type="entry name" value="DUF72"/>
</dbReference>
<accession>A0A429ZMC3</accession>
<dbReference type="SUPFAM" id="SSF117396">
    <property type="entry name" value="TM1631-like"/>
    <property type="match status" value="1"/>
</dbReference>
<dbReference type="Gene3D" id="3.20.20.410">
    <property type="entry name" value="Protein of unknown function UPF0759"/>
    <property type="match status" value="1"/>
</dbReference>
<proteinExistence type="predicted"/>
<dbReference type="EMBL" id="NGJT01000006">
    <property type="protein sequence ID" value="RST94809.1"/>
    <property type="molecule type" value="Genomic_DNA"/>
</dbReference>
<dbReference type="Pfam" id="PF01904">
    <property type="entry name" value="DUF72"/>
    <property type="match status" value="1"/>
</dbReference>
<keyword evidence="2" id="KW-1185">Reference proteome</keyword>
<dbReference type="OrthoDB" id="9780310at2"/>
<reference evidence="1 2" key="1">
    <citation type="submission" date="2017-05" db="EMBL/GenBank/DDBJ databases">
        <title>Vagococcus spp. assemblies.</title>
        <authorList>
            <person name="Gulvik C.A."/>
        </authorList>
    </citation>
    <scope>NUCLEOTIDE SEQUENCE [LARGE SCALE GENOMIC DNA]</scope>
    <source>
        <strain evidence="1 2">SS1994</strain>
    </source>
</reference>